<keyword evidence="1" id="KW-0472">Membrane</keyword>
<name>A0A0D2JM13_9BACT</name>
<keyword evidence="3" id="KW-1185">Reference proteome</keyword>
<dbReference type="eggNOG" id="COG3752">
    <property type="taxonomic scope" value="Bacteria"/>
</dbReference>
<evidence type="ECO:0000313" key="3">
    <source>
        <dbReference type="Proteomes" id="UP000032214"/>
    </source>
</evidence>
<dbReference type="InterPro" id="IPR010721">
    <property type="entry name" value="UstE-like"/>
</dbReference>
<dbReference type="GO" id="GO:0016020">
    <property type="term" value="C:membrane"/>
    <property type="evidence" value="ECO:0007669"/>
    <property type="project" value="TreeGrafter"/>
</dbReference>
<dbReference type="EMBL" id="ARQD01000001">
    <property type="protein sequence ID" value="KIX85388.1"/>
    <property type="molecule type" value="Genomic_DNA"/>
</dbReference>
<evidence type="ECO:0000313" key="2">
    <source>
        <dbReference type="EMBL" id="KIX85388.1"/>
    </source>
</evidence>
<sequence length="255" mass="29730">MLTLSIHLIGIIVCFMSAMFIIAQIKKDNSIADIAWGIGFVIVAWYSLYYCNSITARKWVAVILTTIWALRLSIYIAYRKKGHTEDARYRQWRKSWGNQQRLMGFLKVFMLQGFFILLISTSTIIINCNYQIPLQFSDFLGIFIWLVGFLFETIADIQLYQFNHRPHAENSVLTTGLWKYSRHPNYFGETLMWIGLFVVALASPYGWIALISPVCILAIFFGATIKLTEEQMINNHEYKIYQRTTSIFIPRKPHQ</sequence>
<feature type="transmembrane region" description="Helical" evidence="1">
    <location>
        <begin position="59"/>
        <end position="78"/>
    </location>
</feature>
<dbReference type="AlphaFoldDB" id="A0A0D2JM13"/>
<keyword evidence="1" id="KW-0812">Transmembrane</keyword>
<dbReference type="PANTHER" id="PTHR32251">
    <property type="entry name" value="3-OXO-5-ALPHA-STEROID 4-DEHYDROGENASE"/>
    <property type="match status" value="1"/>
</dbReference>
<protein>
    <submittedName>
        <fullName evidence="2">Uncharacterized protein</fullName>
    </submittedName>
</protein>
<feature type="transmembrane region" description="Helical" evidence="1">
    <location>
        <begin position="6"/>
        <end position="23"/>
    </location>
</feature>
<feature type="transmembrane region" description="Helical" evidence="1">
    <location>
        <begin position="186"/>
        <end position="202"/>
    </location>
</feature>
<gene>
    <name evidence="2" type="ORF">J120_00160</name>
</gene>
<evidence type="ECO:0000256" key="1">
    <source>
        <dbReference type="SAM" id="Phobius"/>
    </source>
</evidence>
<dbReference type="PROSITE" id="PS50244">
    <property type="entry name" value="S5A_REDUCTASE"/>
    <property type="match status" value="1"/>
</dbReference>
<dbReference type="Gene3D" id="1.20.120.1630">
    <property type="match status" value="1"/>
</dbReference>
<proteinExistence type="predicted"/>
<dbReference type="Pfam" id="PF06966">
    <property type="entry name" value="DUF1295"/>
    <property type="match status" value="1"/>
</dbReference>
<comment type="caution">
    <text evidence="2">The sequence shown here is derived from an EMBL/GenBank/DDBJ whole genome shotgun (WGS) entry which is preliminary data.</text>
</comment>
<feature type="transmembrane region" description="Helical" evidence="1">
    <location>
        <begin position="102"/>
        <end position="126"/>
    </location>
</feature>
<dbReference type="PANTHER" id="PTHR32251:SF17">
    <property type="entry name" value="STEROID 5-ALPHA REDUCTASE C-TERMINAL DOMAIN-CONTAINING PROTEIN"/>
    <property type="match status" value="1"/>
</dbReference>
<reference evidence="2 3" key="1">
    <citation type="journal article" date="2013" name="Proc. Natl. Acad. Sci. U.S.A.">
        <title>Candidate phylum TM6 genome recovered from a hospital sink biofilm provides genomic insights into this uncultivated phylum.</title>
        <authorList>
            <person name="McLean J.S."/>
            <person name="Lombardo M.J."/>
            <person name="Badger J.H."/>
            <person name="Edlund A."/>
            <person name="Novotny M."/>
            <person name="Yee-Greenbaum J."/>
            <person name="Vyahhi N."/>
            <person name="Hall A.P."/>
            <person name="Yang Y."/>
            <person name="Dupont C.L."/>
            <person name="Ziegler M.G."/>
            <person name="Chitsaz H."/>
            <person name="Allen A.E."/>
            <person name="Yooseph S."/>
            <person name="Tesler G."/>
            <person name="Pevzner P.A."/>
            <person name="Friedman R.M."/>
            <person name="Nealson K.H."/>
            <person name="Venter J.C."/>
            <person name="Lasken R.S."/>
        </authorList>
    </citation>
    <scope>NUCLEOTIDE SEQUENCE [LARGE SCALE GENOMIC DNA]</scope>
    <source>
        <strain evidence="2 3">TM6SC1</strain>
    </source>
</reference>
<feature type="transmembrane region" description="Helical" evidence="1">
    <location>
        <begin position="30"/>
        <end position="47"/>
    </location>
</feature>
<organism evidence="2 3">
    <name type="scientific">candidate division TM6 bacterium JCVI TM6SC1</name>
    <dbReference type="NCBI Taxonomy" id="1306947"/>
    <lineage>
        <taxon>Bacteria</taxon>
        <taxon>Candidatus Babelota</taxon>
        <taxon>Vermiphilus</taxon>
    </lineage>
</organism>
<dbReference type="Proteomes" id="UP000032214">
    <property type="component" value="Unassembled WGS sequence"/>
</dbReference>
<dbReference type="STRING" id="1306947.J120_00160"/>
<feature type="transmembrane region" description="Helical" evidence="1">
    <location>
        <begin position="208"/>
        <end position="225"/>
    </location>
</feature>
<keyword evidence="1" id="KW-1133">Transmembrane helix</keyword>
<accession>A0A0D2JM13</accession>